<reference evidence="1 2" key="1">
    <citation type="journal article" date="2019" name="Sci. Rep.">
        <title>Orb-weaving spider Araneus ventricosus genome elucidates the spidroin gene catalogue.</title>
        <authorList>
            <person name="Kono N."/>
            <person name="Nakamura H."/>
            <person name="Ohtoshi R."/>
            <person name="Moran D.A.P."/>
            <person name="Shinohara A."/>
            <person name="Yoshida Y."/>
            <person name="Fujiwara M."/>
            <person name="Mori M."/>
            <person name="Tomita M."/>
            <person name="Arakawa K."/>
        </authorList>
    </citation>
    <scope>NUCLEOTIDE SEQUENCE [LARGE SCALE GENOMIC DNA]</scope>
</reference>
<protein>
    <submittedName>
        <fullName evidence="1">Uncharacterized protein</fullName>
    </submittedName>
</protein>
<name>A0A4Y2SGT0_ARAVE</name>
<proteinExistence type="predicted"/>
<keyword evidence="2" id="KW-1185">Reference proteome</keyword>
<accession>A0A4Y2SGT0</accession>
<evidence type="ECO:0000313" key="1">
    <source>
        <dbReference type="EMBL" id="GBN87337.1"/>
    </source>
</evidence>
<evidence type="ECO:0000313" key="2">
    <source>
        <dbReference type="Proteomes" id="UP000499080"/>
    </source>
</evidence>
<sequence>MKTLLTMETKIFKDLTPGNKLHPATTEVIYRQTQKSTSRATSLEPHLPSRRELPGLVQSAQWSTTLRKFNKNQNSKDLKKLKWLYLNRFSKYQTTSSNTEQKTNQRKHPTYLPAASVYFLQVTMEVVGKEHPLKCVLLLEIPSSNA</sequence>
<dbReference type="EMBL" id="BGPR01021764">
    <property type="protein sequence ID" value="GBN87337.1"/>
    <property type="molecule type" value="Genomic_DNA"/>
</dbReference>
<dbReference type="Proteomes" id="UP000499080">
    <property type="component" value="Unassembled WGS sequence"/>
</dbReference>
<comment type="caution">
    <text evidence="1">The sequence shown here is derived from an EMBL/GenBank/DDBJ whole genome shotgun (WGS) entry which is preliminary data.</text>
</comment>
<organism evidence="1 2">
    <name type="scientific">Araneus ventricosus</name>
    <name type="common">Orbweaver spider</name>
    <name type="synonym">Epeira ventricosa</name>
    <dbReference type="NCBI Taxonomy" id="182803"/>
    <lineage>
        <taxon>Eukaryota</taxon>
        <taxon>Metazoa</taxon>
        <taxon>Ecdysozoa</taxon>
        <taxon>Arthropoda</taxon>
        <taxon>Chelicerata</taxon>
        <taxon>Arachnida</taxon>
        <taxon>Araneae</taxon>
        <taxon>Araneomorphae</taxon>
        <taxon>Entelegynae</taxon>
        <taxon>Araneoidea</taxon>
        <taxon>Araneidae</taxon>
        <taxon>Araneus</taxon>
    </lineage>
</organism>
<gene>
    <name evidence="1" type="ORF">AVEN_1376_1</name>
</gene>
<dbReference type="AlphaFoldDB" id="A0A4Y2SGT0"/>